<keyword evidence="3" id="KW-1185">Reference proteome</keyword>
<feature type="transmembrane region" description="Helical" evidence="1">
    <location>
        <begin position="34"/>
        <end position="53"/>
    </location>
</feature>
<dbReference type="AlphaFoldDB" id="A0AAQ3RIS5"/>
<keyword evidence="1" id="KW-1133">Transmembrane helix</keyword>
<gene>
    <name evidence="2" type="ORF">V8G54_032383</name>
</gene>
<sequence length="183" mass="21495">MEWKKRHTKVKVLSFGQKKFYFLGKDLSYEITNYLNFLKGVLYSIQCLTFMLLHCNKNVGIIVFCLILLFYSYVYIYYYLCVCSIKDFSACSLVGLVVLLPLNYGVQEVQNGNYFSMVIFVTPQIRVSRIIIKVKYFKILLTRRIVPIKSLDIQILRNSIKVLTSTKNIIHLQNSKIYKITKK</sequence>
<dbReference type="EMBL" id="CP144691">
    <property type="protein sequence ID" value="WVY93295.1"/>
    <property type="molecule type" value="Genomic_DNA"/>
</dbReference>
<reference evidence="2 3" key="1">
    <citation type="journal article" date="2023" name="Life. Sci Alliance">
        <title>Evolutionary insights into 3D genome organization and epigenetic landscape of Vigna mungo.</title>
        <authorList>
            <person name="Junaid A."/>
            <person name="Singh B."/>
            <person name="Bhatia S."/>
        </authorList>
    </citation>
    <scope>NUCLEOTIDE SEQUENCE [LARGE SCALE GENOMIC DNA]</scope>
    <source>
        <strain evidence="2">Urdbean</strain>
    </source>
</reference>
<evidence type="ECO:0000313" key="3">
    <source>
        <dbReference type="Proteomes" id="UP001374535"/>
    </source>
</evidence>
<keyword evidence="1" id="KW-0812">Transmembrane</keyword>
<proteinExistence type="predicted"/>
<organism evidence="2 3">
    <name type="scientific">Vigna mungo</name>
    <name type="common">Black gram</name>
    <name type="synonym">Phaseolus mungo</name>
    <dbReference type="NCBI Taxonomy" id="3915"/>
    <lineage>
        <taxon>Eukaryota</taxon>
        <taxon>Viridiplantae</taxon>
        <taxon>Streptophyta</taxon>
        <taxon>Embryophyta</taxon>
        <taxon>Tracheophyta</taxon>
        <taxon>Spermatophyta</taxon>
        <taxon>Magnoliopsida</taxon>
        <taxon>eudicotyledons</taxon>
        <taxon>Gunneridae</taxon>
        <taxon>Pentapetalae</taxon>
        <taxon>rosids</taxon>
        <taxon>fabids</taxon>
        <taxon>Fabales</taxon>
        <taxon>Fabaceae</taxon>
        <taxon>Papilionoideae</taxon>
        <taxon>50 kb inversion clade</taxon>
        <taxon>NPAAA clade</taxon>
        <taxon>indigoferoid/millettioid clade</taxon>
        <taxon>Phaseoleae</taxon>
        <taxon>Vigna</taxon>
    </lineage>
</organism>
<dbReference type="Proteomes" id="UP001374535">
    <property type="component" value="Chromosome 10"/>
</dbReference>
<name>A0AAQ3RIS5_VIGMU</name>
<evidence type="ECO:0000313" key="2">
    <source>
        <dbReference type="EMBL" id="WVY93295.1"/>
    </source>
</evidence>
<feature type="transmembrane region" description="Helical" evidence="1">
    <location>
        <begin position="59"/>
        <end position="80"/>
    </location>
</feature>
<accession>A0AAQ3RIS5</accession>
<evidence type="ECO:0000256" key="1">
    <source>
        <dbReference type="SAM" id="Phobius"/>
    </source>
</evidence>
<keyword evidence="1" id="KW-0472">Membrane</keyword>
<protein>
    <submittedName>
        <fullName evidence="2">Uncharacterized protein</fullName>
    </submittedName>
</protein>